<name>A0A0J6T1L3_9HYPH</name>
<feature type="domain" description="HTH IS21-type" evidence="1">
    <location>
        <begin position="226"/>
        <end position="288"/>
    </location>
</feature>
<dbReference type="PROSITE" id="PS50531">
    <property type="entry name" value="HTH_IS21"/>
    <property type="match status" value="1"/>
</dbReference>
<dbReference type="AlphaFoldDB" id="A0A0J6T1L3"/>
<dbReference type="Pfam" id="PF01610">
    <property type="entry name" value="DDE_Tnp_ISL3"/>
    <property type="match status" value="1"/>
</dbReference>
<dbReference type="OrthoDB" id="46712at2"/>
<protein>
    <recommendedName>
        <fullName evidence="1">HTH IS21-type domain-containing protein</fullName>
    </recommendedName>
</protein>
<evidence type="ECO:0000313" key="2">
    <source>
        <dbReference type="EMBL" id="KMO39473.1"/>
    </source>
</evidence>
<accession>A0A0J6T1L3</accession>
<reference evidence="2 3" key="1">
    <citation type="submission" date="2015-03" db="EMBL/GenBank/DDBJ databases">
        <title>Genome sequencing of Methylobacterium variabile DSM 16961.</title>
        <authorList>
            <person name="Chaudhry V."/>
            <person name="Patil P.B."/>
        </authorList>
    </citation>
    <scope>NUCLEOTIDE SEQUENCE [LARGE SCALE GENOMIC DNA]</scope>
    <source>
        <strain evidence="2 3">DSM 16961</strain>
    </source>
</reference>
<evidence type="ECO:0000259" key="1">
    <source>
        <dbReference type="PROSITE" id="PS50531"/>
    </source>
</evidence>
<keyword evidence="3" id="KW-1185">Reference proteome</keyword>
<dbReference type="PANTHER" id="PTHR33498:SF1">
    <property type="entry name" value="TRANSPOSASE FOR INSERTION SEQUENCE ELEMENT IS1557"/>
    <property type="match status" value="1"/>
</dbReference>
<dbReference type="PANTHER" id="PTHR33498">
    <property type="entry name" value="TRANSPOSASE FOR INSERTION SEQUENCE ELEMENT IS1557"/>
    <property type="match status" value="1"/>
</dbReference>
<comment type="caution">
    <text evidence="2">The sequence shown here is derived from an EMBL/GenBank/DDBJ whole genome shotgun (WGS) entry which is preliminary data.</text>
</comment>
<dbReference type="NCBIfam" id="NF033550">
    <property type="entry name" value="transpos_ISL3"/>
    <property type="match status" value="1"/>
</dbReference>
<dbReference type="EMBL" id="LABY01000059">
    <property type="protein sequence ID" value="KMO39473.1"/>
    <property type="molecule type" value="Genomic_DNA"/>
</dbReference>
<gene>
    <name evidence="2" type="ORF">VQ02_10085</name>
</gene>
<dbReference type="InterPro" id="IPR017894">
    <property type="entry name" value="HTH_IS21_transposase_type"/>
</dbReference>
<organism evidence="2 3">
    <name type="scientific">Methylobacterium variabile</name>
    <dbReference type="NCBI Taxonomy" id="298794"/>
    <lineage>
        <taxon>Bacteria</taxon>
        <taxon>Pseudomonadati</taxon>
        <taxon>Pseudomonadota</taxon>
        <taxon>Alphaproteobacteria</taxon>
        <taxon>Hyphomicrobiales</taxon>
        <taxon>Methylobacteriaceae</taxon>
        <taxon>Methylobacterium</taxon>
    </lineage>
</organism>
<dbReference type="RefSeq" id="WP_048444046.1">
    <property type="nucleotide sequence ID" value="NZ_LABY01000059.1"/>
</dbReference>
<dbReference type="PATRIC" id="fig|298794.3.peg.6567"/>
<dbReference type="InterPro" id="IPR002560">
    <property type="entry name" value="Transposase_DDE"/>
</dbReference>
<proteinExistence type="predicted"/>
<sequence length="470" mass="52087">MRLRLQRFRCANPACPRRTFSESVGDVAVSHARRSERLRVLQRHLGLALGGAPAARMAHRLAMPVSGDTLVRLVRAAPLPTQPEPRVVGIDEWAWRRGRSYGTMVVDLERHTVLDLLPDRDAGSVAAWLRAHPGIEVIARDRADVFAEGARAGAPQAQHVLDRFHLLRNLSVALHAIVAHHHGVIRAVGRARVDYEVEAARAVAGAARPPTAIEVRKQATHAPRRARHSELKRLSEAGASVAGMARALDLDRKTVRVWLRQDAPPSWQRRRIVPTILDPYRDHLEARWQAGCRNAAELARGLIHAGADIRPRMVRDWAMRRRRASTDVMDATPGSTSAPPWRPPSINRTAWLLQADPSTLVADDRRFLDRLRVEAPDLAKSVAVATRFADLVRRRSGESLEAWFAAAAATPLAKFAVGLEGDRDALRGTITTPWSTSPVEGQIGRQKMLKRTMFGRAGFALLRQRALIAI</sequence>
<evidence type="ECO:0000313" key="3">
    <source>
        <dbReference type="Proteomes" id="UP000035955"/>
    </source>
</evidence>
<dbReference type="InterPro" id="IPR047951">
    <property type="entry name" value="Transpos_ISL3"/>
</dbReference>
<dbReference type="Proteomes" id="UP000035955">
    <property type="component" value="Unassembled WGS sequence"/>
</dbReference>